<dbReference type="AlphaFoldDB" id="A0AAV0EPK7"/>
<dbReference type="InterPro" id="IPR040256">
    <property type="entry name" value="At4g02000-like"/>
</dbReference>
<evidence type="ECO:0000313" key="2">
    <source>
        <dbReference type="Proteomes" id="UP001152523"/>
    </source>
</evidence>
<dbReference type="Proteomes" id="UP001152523">
    <property type="component" value="Unassembled WGS sequence"/>
</dbReference>
<evidence type="ECO:0008006" key="3">
    <source>
        <dbReference type="Google" id="ProtNLM"/>
    </source>
</evidence>
<evidence type="ECO:0000313" key="1">
    <source>
        <dbReference type="EMBL" id="CAH9124891.1"/>
    </source>
</evidence>
<dbReference type="PANTHER" id="PTHR31286">
    <property type="entry name" value="GLYCINE-RICH CELL WALL STRUCTURAL PROTEIN 1.8-LIKE"/>
    <property type="match status" value="1"/>
</dbReference>
<comment type="caution">
    <text evidence="1">The sequence shown here is derived from an EMBL/GenBank/DDBJ whole genome shotgun (WGS) entry which is preliminary data.</text>
</comment>
<protein>
    <recommendedName>
        <fullName evidence="3">DUF4283 domain-containing protein</fullName>
    </recommendedName>
</protein>
<dbReference type="PANTHER" id="PTHR31286:SF180">
    <property type="entry name" value="OS10G0362600 PROTEIN"/>
    <property type="match status" value="1"/>
</dbReference>
<keyword evidence="2" id="KW-1185">Reference proteome</keyword>
<proteinExistence type="predicted"/>
<name>A0AAV0EPK7_9ASTE</name>
<sequence length="149" mass="15827">MTYGKTLILRILPKNLTFESSAFKIVPIWIQLPSIPLECWNKKAIAKIASRVGKPICSDKVTNEGSMLGFARVLVEVNISKEPITSFKTDVGALCAPVTESTGVPFAPIVDVQGVPDNNVCDVSYVDASVSHVANIGASVSDAIVVDAP</sequence>
<accession>A0AAV0EPK7</accession>
<dbReference type="EMBL" id="CAMAPF010000935">
    <property type="protein sequence ID" value="CAH9124891.1"/>
    <property type="molecule type" value="Genomic_DNA"/>
</dbReference>
<gene>
    <name evidence="1" type="ORF">CEPIT_LOCUS26324</name>
</gene>
<reference evidence="1" key="1">
    <citation type="submission" date="2022-07" db="EMBL/GenBank/DDBJ databases">
        <authorList>
            <person name="Macas J."/>
            <person name="Novak P."/>
            <person name="Neumann P."/>
        </authorList>
    </citation>
    <scope>NUCLEOTIDE SEQUENCE</scope>
</reference>
<organism evidence="1 2">
    <name type="scientific">Cuscuta epithymum</name>
    <dbReference type="NCBI Taxonomy" id="186058"/>
    <lineage>
        <taxon>Eukaryota</taxon>
        <taxon>Viridiplantae</taxon>
        <taxon>Streptophyta</taxon>
        <taxon>Embryophyta</taxon>
        <taxon>Tracheophyta</taxon>
        <taxon>Spermatophyta</taxon>
        <taxon>Magnoliopsida</taxon>
        <taxon>eudicotyledons</taxon>
        <taxon>Gunneridae</taxon>
        <taxon>Pentapetalae</taxon>
        <taxon>asterids</taxon>
        <taxon>lamiids</taxon>
        <taxon>Solanales</taxon>
        <taxon>Convolvulaceae</taxon>
        <taxon>Cuscuteae</taxon>
        <taxon>Cuscuta</taxon>
        <taxon>Cuscuta subgen. Cuscuta</taxon>
    </lineage>
</organism>